<evidence type="ECO:0000256" key="2">
    <source>
        <dbReference type="ARBA" id="ARBA00003648"/>
    </source>
</evidence>
<evidence type="ECO:0000313" key="19">
    <source>
        <dbReference type="EMBL" id="KAF9612568.1"/>
    </source>
</evidence>
<dbReference type="Gene3D" id="3.40.50.1100">
    <property type="match status" value="2"/>
</dbReference>
<keyword evidence="20" id="KW-1185">Reference proteome</keyword>
<evidence type="ECO:0000256" key="6">
    <source>
        <dbReference type="ARBA" id="ARBA00011738"/>
    </source>
</evidence>
<evidence type="ECO:0000256" key="16">
    <source>
        <dbReference type="ARBA" id="ARBA00049144"/>
    </source>
</evidence>
<evidence type="ECO:0000256" key="12">
    <source>
        <dbReference type="ARBA" id="ARBA00022697"/>
    </source>
</evidence>
<comment type="cofactor">
    <cofactor evidence="1 17">
        <name>pyridoxal 5'-phosphate</name>
        <dbReference type="ChEBI" id="CHEBI:597326"/>
    </cofactor>
</comment>
<proteinExistence type="inferred from homology"/>
<keyword evidence="11" id="KW-0949">S-adenosyl-L-methionine</keyword>
<comment type="subunit">
    <text evidence="6">Homodimer.</text>
</comment>
<feature type="domain" description="Tryptophan synthase beta chain-like PALP" evidence="18">
    <location>
        <begin position="417"/>
        <end position="724"/>
    </location>
</feature>
<keyword evidence="14" id="KW-0809">Transit peptide</keyword>
<dbReference type="OrthoDB" id="7773036at2759"/>
<dbReference type="Pfam" id="PF00291">
    <property type="entry name" value="PALP"/>
    <property type="match status" value="1"/>
</dbReference>
<dbReference type="FunFam" id="3.40.50.1100:FF:000030">
    <property type="entry name" value="Threonine synthase 1, chloroplastic"/>
    <property type="match status" value="1"/>
</dbReference>
<dbReference type="UniPathway" id="UPA00050">
    <property type="reaction ID" value="UER00065"/>
</dbReference>
<dbReference type="InterPro" id="IPR050214">
    <property type="entry name" value="Cys_Synth/Cystath_Beta-Synth"/>
</dbReference>
<keyword evidence="15" id="KW-0456">Lyase</keyword>
<evidence type="ECO:0000256" key="8">
    <source>
        <dbReference type="ARBA" id="ARBA00022528"/>
    </source>
</evidence>
<protein>
    <recommendedName>
        <fullName evidence="7">threonine synthase</fullName>
        <ecNumber evidence="7">4.2.3.1</ecNumber>
    </recommendedName>
</protein>
<gene>
    <name evidence="19" type="ORF">IFM89_002164</name>
</gene>
<dbReference type="Proteomes" id="UP000631114">
    <property type="component" value="Unassembled WGS sequence"/>
</dbReference>
<evidence type="ECO:0000256" key="1">
    <source>
        <dbReference type="ARBA" id="ARBA00001933"/>
    </source>
</evidence>
<comment type="function">
    <text evidence="2">Catalyzes the gamma-elimination of phosphate from L-phosphohomoserine and the beta-addition of water to produce L-threonine.</text>
</comment>
<evidence type="ECO:0000256" key="9">
    <source>
        <dbReference type="ARBA" id="ARBA00022605"/>
    </source>
</evidence>
<dbReference type="NCBIfam" id="TIGR00260">
    <property type="entry name" value="thrC"/>
    <property type="match status" value="1"/>
</dbReference>
<dbReference type="PANTHER" id="PTHR10314">
    <property type="entry name" value="CYSTATHIONINE BETA-SYNTHASE"/>
    <property type="match status" value="1"/>
</dbReference>
<evidence type="ECO:0000256" key="17">
    <source>
        <dbReference type="PIRSR" id="PIRSR604450-51"/>
    </source>
</evidence>
<evidence type="ECO:0000256" key="13">
    <source>
        <dbReference type="ARBA" id="ARBA00022898"/>
    </source>
</evidence>
<keyword evidence="13 17" id="KW-0663">Pyridoxal phosphate</keyword>
<organism evidence="19 20">
    <name type="scientific">Coptis chinensis</name>
    <dbReference type="NCBI Taxonomy" id="261450"/>
    <lineage>
        <taxon>Eukaryota</taxon>
        <taxon>Viridiplantae</taxon>
        <taxon>Streptophyta</taxon>
        <taxon>Embryophyta</taxon>
        <taxon>Tracheophyta</taxon>
        <taxon>Spermatophyta</taxon>
        <taxon>Magnoliopsida</taxon>
        <taxon>Ranunculales</taxon>
        <taxon>Ranunculaceae</taxon>
        <taxon>Coptidoideae</taxon>
        <taxon>Coptis</taxon>
    </lineage>
</organism>
<evidence type="ECO:0000256" key="10">
    <source>
        <dbReference type="ARBA" id="ARBA00022640"/>
    </source>
</evidence>
<dbReference type="EMBL" id="JADFTS010000003">
    <property type="protein sequence ID" value="KAF9612568.1"/>
    <property type="molecule type" value="Genomic_DNA"/>
</dbReference>
<keyword evidence="8" id="KW-0150">Chloroplast</keyword>
<dbReference type="GO" id="GO:0009088">
    <property type="term" value="P:threonine biosynthetic process"/>
    <property type="evidence" value="ECO:0007669"/>
    <property type="project" value="UniProtKB-UniPathway"/>
</dbReference>
<comment type="catalytic activity">
    <reaction evidence="16">
        <text>O-phospho-L-homoserine + H2O = L-threonine + phosphate</text>
        <dbReference type="Rhea" id="RHEA:10840"/>
        <dbReference type="ChEBI" id="CHEBI:15377"/>
        <dbReference type="ChEBI" id="CHEBI:43474"/>
        <dbReference type="ChEBI" id="CHEBI:57590"/>
        <dbReference type="ChEBI" id="CHEBI:57926"/>
        <dbReference type="EC" id="4.2.3.1"/>
    </reaction>
</comment>
<evidence type="ECO:0000256" key="4">
    <source>
        <dbReference type="ARBA" id="ARBA00004979"/>
    </source>
</evidence>
<keyword evidence="10" id="KW-0934">Plastid</keyword>
<evidence type="ECO:0000256" key="15">
    <source>
        <dbReference type="ARBA" id="ARBA00023239"/>
    </source>
</evidence>
<keyword evidence="12" id="KW-0791">Threonine biosynthesis</keyword>
<evidence type="ECO:0000313" key="20">
    <source>
        <dbReference type="Proteomes" id="UP000631114"/>
    </source>
</evidence>
<sequence>MLTSWNYRGMGSSEAIRSVLALVKKLSLEGGNPTPSKYIDDFVSLIEELEMADLGYHVSVDHVTTPSSDHVALAVYVSGKVDSGPKPFRFHEMWTKDPYCMDVIQHCCQTHVHGSPSFNMNSGLVELQSSLRVWNKTYFGNIFFQIKEAESALSSLLAGPVSDLVMVEIKNIKEDILELYKKDESNWNQHSNTSMVLEADNNIKFFHSNVSFRRRRNSIDKIQNEAGHTNVFCDKNRGIQLKEKQKPHAALFPSQATQNMAACSLFQPSPTSLLIPTKSKSKSKSPNHPFLIKACSTNSPDPSLIKHRRPADQNIREEARHNHLSSNTHGFSAKYVPFNADPTSDESYSLDEIVYRSRSGGLLDVQHDMEALKKFDGQYWKTLFDSRIGKTTWPYGSGVWSKKEWVLPEIDSDHIVSAFEGNSNLFWAERYGKETLGMNDLWVKHCGISHTGSFKDLGMTVLVSQVNRLRKLNRPIVGVGCASTGDTSAALSAYCAAAGIPAIVFLPTDRISMAQLVQPIANGAFVLSLDTDFDGCMQLIREITAELPIYLANSLNSLRLEGQKTAAIEILQQFDWEVPDWVIVPGGNLGNIYAFYKGFHMCKELGLVDRMPRLVCAQAANANPLYLHYKSGYSDFKSVKANATFASAIQIGDPVSIDRAVYALQNSNGIVEEATEEELMDAMAQADLSGMFICPHTGVALSALIKLRKSGVIGCNDRTVVVSTAHGLKFTQSKVDYHSKSIPDMSCRFANPPVQVKADFGSVMDVLKTYLSRDQKH</sequence>
<dbReference type="InterPro" id="IPR001926">
    <property type="entry name" value="TrpB-like_PALP"/>
</dbReference>
<dbReference type="InterPro" id="IPR000634">
    <property type="entry name" value="Ser/Thr_deHydtase_PyrdxlP-BS"/>
</dbReference>
<dbReference type="GO" id="GO:0009507">
    <property type="term" value="C:chloroplast"/>
    <property type="evidence" value="ECO:0007669"/>
    <property type="project" value="UniProtKB-SubCell"/>
</dbReference>
<comment type="pathway">
    <text evidence="4">Amino-acid biosynthesis; L-threonine biosynthesis; L-threonine from L-aspartate: step 5/5.</text>
</comment>
<dbReference type="InterPro" id="IPR036052">
    <property type="entry name" value="TrpB-like_PALP_sf"/>
</dbReference>
<comment type="caution">
    <text evidence="19">The sequence shown here is derived from an EMBL/GenBank/DDBJ whole genome shotgun (WGS) entry which is preliminary data.</text>
</comment>
<comment type="subcellular location">
    <subcellularLocation>
        <location evidence="3">Plastid</location>
        <location evidence="3">Chloroplast</location>
    </subcellularLocation>
</comment>
<evidence type="ECO:0000256" key="14">
    <source>
        <dbReference type="ARBA" id="ARBA00022946"/>
    </source>
</evidence>
<dbReference type="SUPFAM" id="SSF53686">
    <property type="entry name" value="Tryptophan synthase beta subunit-like PLP-dependent enzymes"/>
    <property type="match status" value="1"/>
</dbReference>
<evidence type="ECO:0000259" key="18">
    <source>
        <dbReference type="Pfam" id="PF00291"/>
    </source>
</evidence>
<evidence type="ECO:0000256" key="7">
    <source>
        <dbReference type="ARBA" id="ARBA00013028"/>
    </source>
</evidence>
<dbReference type="EC" id="4.2.3.1" evidence="7"/>
<accession>A0A835IAZ9</accession>
<evidence type="ECO:0000256" key="3">
    <source>
        <dbReference type="ARBA" id="ARBA00004229"/>
    </source>
</evidence>
<dbReference type="GO" id="GO:0004795">
    <property type="term" value="F:threonine synthase activity"/>
    <property type="evidence" value="ECO:0007669"/>
    <property type="project" value="UniProtKB-EC"/>
</dbReference>
<dbReference type="PROSITE" id="PS00165">
    <property type="entry name" value="DEHYDRATASE_SER_THR"/>
    <property type="match status" value="1"/>
</dbReference>
<feature type="modified residue" description="N6-(pyridoxal phosphate)lysine" evidence="17">
    <location>
        <position position="455"/>
    </location>
</feature>
<evidence type="ECO:0000256" key="11">
    <source>
        <dbReference type="ARBA" id="ARBA00022691"/>
    </source>
</evidence>
<dbReference type="AlphaFoldDB" id="A0A835IAZ9"/>
<keyword evidence="9" id="KW-0028">Amino-acid biosynthesis</keyword>
<dbReference type="InterPro" id="IPR004450">
    <property type="entry name" value="Thr_synthase-like"/>
</dbReference>
<evidence type="ECO:0000256" key="5">
    <source>
        <dbReference type="ARBA" id="ARBA00005517"/>
    </source>
</evidence>
<dbReference type="CDD" id="cd01563">
    <property type="entry name" value="Thr-synth_1"/>
    <property type="match status" value="1"/>
</dbReference>
<reference evidence="19 20" key="1">
    <citation type="submission" date="2020-10" db="EMBL/GenBank/DDBJ databases">
        <title>The Coptis chinensis genome and diversification of protoberbering-type alkaloids.</title>
        <authorList>
            <person name="Wang B."/>
            <person name="Shu S."/>
            <person name="Song C."/>
            <person name="Liu Y."/>
        </authorList>
    </citation>
    <scope>NUCLEOTIDE SEQUENCE [LARGE SCALE GENOMIC DNA]</scope>
    <source>
        <strain evidence="19">HL-2020</strain>
        <tissue evidence="19">Leaf</tissue>
    </source>
</reference>
<name>A0A835IAZ9_9MAGN</name>
<comment type="similarity">
    <text evidence="5">Belongs to the threonine synthase family.</text>
</comment>
<dbReference type="GO" id="GO:0030170">
    <property type="term" value="F:pyridoxal phosphate binding"/>
    <property type="evidence" value="ECO:0007669"/>
    <property type="project" value="InterPro"/>
</dbReference>